<dbReference type="Gene3D" id="3.30.710.10">
    <property type="entry name" value="Potassium Channel Kv1.1, Chain A"/>
    <property type="match status" value="1"/>
</dbReference>
<dbReference type="CDD" id="cd18186">
    <property type="entry name" value="BTB_POZ_ZBTB_KLHL-like"/>
    <property type="match status" value="1"/>
</dbReference>
<name>A0A9N9S2U3_9DIPT</name>
<evidence type="ECO:0000259" key="1">
    <source>
        <dbReference type="PROSITE" id="PS50097"/>
    </source>
</evidence>
<dbReference type="InterPro" id="IPR000210">
    <property type="entry name" value="BTB/POZ_dom"/>
</dbReference>
<dbReference type="PANTHER" id="PTHR24413">
    <property type="entry name" value="SPECKLE-TYPE POZ PROTEIN"/>
    <property type="match status" value="1"/>
</dbReference>
<dbReference type="Pfam" id="PF13855">
    <property type="entry name" value="LRR_8"/>
    <property type="match status" value="1"/>
</dbReference>
<dbReference type="SUPFAM" id="SSF52058">
    <property type="entry name" value="L domain-like"/>
    <property type="match status" value="1"/>
</dbReference>
<evidence type="ECO:0000313" key="3">
    <source>
        <dbReference type="Proteomes" id="UP001153620"/>
    </source>
</evidence>
<proteinExistence type="predicted"/>
<dbReference type="InterPro" id="IPR032675">
    <property type="entry name" value="LRR_dom_sf"/>
</dbReference>
<reference evidence="2" key="2">
    <citation type="submission" date="2022-10" db="EMBL/GenBank/DDBJ databases">
        <authorList>
            <consortium name="ENA_rothamsted_submissions"/>
            <consortium name="culmorum"/>
            <person name="King R."/>
        </authorList>
    </citation>
    <scope>NUCLEOTIDE SEQUENCE</scope>
</reference>
<reference evidence="2" key="1">
    <citation type="submission" date="2022-01" db="EMBL/GenBank/DDBJ databases">
        <authorList>
            <person name="King R."/>
        </authorList>
    </citation>
    <scope>NUCLEOTIDE SEQUENCE</scope>
</reference>
<protein>
    <recommendedName>
        <fullName evidence="1">BTB domain-containing protein</fullName>
    </recommendedName>
</protein>
<gene>
    <name evidence="2" type="ORF">CHIRRI_LOCUS10031</name>
</gene>
<evidence type="ECO:0000313" key="2">
    <source>
        <dbReference type="EMBL" id="CAG9807182.1"/>
    </source>
</evidence>
<sequence length="389" mass="45683">MSLLCTFFEETVTNETFYICLIDEKFIPPVSVMDIIGEHAVGKTWEDVQEVKFHHCEMSKVPQGLTKLVPNMTNLTIWSSSLKNVNKNDLAEYKFLKKIYFMHNEIEFLPGDLFEGFTNLEVVSFMGNKLKIIEPNVFDSLKKLKHVNLSKNNNFKKFYSKYPEYINRNATLAELKGEVNHVICKNFQLYKNITQKEAEKQQTIFYDINKLITDDSYKDFKIQIGDQIFSVHKFILVARSSTFAEIIKKNPEVENINLYGIPNDIFEKVLKYIYTDEFPNVDGLNLLRLFAAAGRLKINELKNFAATQILGTLNADNAIEVLKLSNRFSHDELRDFSFDEIKKKFPKISFKDRWKHEPDTVQMITDRFMEKEEAKRLLDQEFEKIRRLR</sequence>
<dbReference type="EMBL" id="OU895879">
    <property type="protein sequence ID" value="CAG9807182.1"/>
    <property type="molecule type" value="Genomic_DNA"/>
</dbReference>
<dbReference type="OrthoDB" id="6359816at2759"/>
<dbReference type="SUPFAM" id="SSF54695">
    <property type="entry name" value="POZ domain"/>
    <property type="match status" value="1"/>
</dbReference>
<dbReference type="PROSITE" id="PS50097">
    <property type="entry name" value="BTB"/>
    <property type="match status" value="1"/>
</dbReference>
<dbReference type="AlphaFoldDB" id="A0A9N9S2U3"/>
<dbReference type="InterPro" id="IPR001611">
    <property type="entry name" value="Leu-rich_rpt"/>
</dbReference>
<dbReference type="Proteomes" id="UP001153620">
    <property type="component" value="Chromosome 3"/>
</dbReference>
<organism evidence="2 3">
    <name type="scientific">Chironomus riparius</name>
    <dbReference type="NCBI Taxonomy" id="315576"/>
    <lineage>
        <taxon>Eukaryota</taxon>
        <taxon>Metazoa</taxon>
        <taxon>Ecdysozoa</taxon>
        <taxon>Arthropoda</taxon>
        <taxon>Hexapoda</taxon>
        <taxon>Insecta</taxon>
        <taxon>Pterygota</taxon>
        <taxon>Neoptera</taxon>
        <taxon>Endopterygota</taxon>
        <taxon>Diptera</taxon>
        <taxon>Nematocera</taxon>
        <taxon>Chironomoidea</taxon>
        <taxon>Chironomidae</taxon>
        <taxon>Chironominae</taxon>
        <taxon>Chironomus</taxon>
    </lineage>
</organism>
<dbReference type="InterPro" id="IPR011333">
    <property type="entry name" value="SKP1/BTB/POZ_sf"/>
</dbReference>
<dbReference type="Pfam" id="PF00651">
    <property type="entry name" value="BTB"/>
    <property type="match status" value="1"/>
</dbReference>
<feature type="domain" description="BTB" evidence="1">
    <location>
        <begin position="218"/>
        <end position="282"/>
    </location>
</feature>
<dbReference type="Gene3D" id="3.80.10.10">
    <property type="entry name" value="Ribonuclease Inhibitor"/>
    <property type="match status" value="1"/>
</dbReference>
<dbReference type="SMART" id="SM00225">
    <property type="entry name" value="BTB"/>
    <property type="match status" value="1"/>
</dbReference>
<keyword evidence="3" id="KW-1185">Reference proteome</keyword>
<accession>A0A9N9S2U3</accession>